<dbReference type="Pfam" id="PF01258">
    <property type="entry name" value="zf-dskA_traR"/>
    <property type="match status" value="1"/>
</dbReference>
<organism evidence="6 7">
    <name type="scientific">Candidatus Magasanikbacteria bacterium CG10_big_fil_rev_8_21_14_0_10_36_32</name>
    <dbReference type="NCBI Taxonomy" id="1974646"/>
    <lineage>
        <taxon>Bacteria</taxon>
        <taxon>Candidatus Magasanikiibacteriota</taxon>
    </lineage>
</organism>
<sequence length="130" mass="14838">MLLKKSGFSKDFLESIEKRLIEQKTRMENELLKFSTKNPHVAGDYDSSFPNLGDKEDENAAEVAEHLNNLPIEEGLEKSLRDLNKSLENIKKGTYGFCKYCKKPIEEKRLLARPTSSACIECKKAITQEL</sequence>
<gene>
    <name evidence="6" type="ORF">COU29_02080</name>
</gene>
<dbReference type="PROSITE" id="PS51128">
    <property type="entry name" value="ZF_DKSA_2"/>
    <property type="match status" value="1"/>
</dbReference>
<dbReference type="Gene3D" id="1.20.120.910">
    <property type="entry name" value="DksA, coiled-coil domain"/>
    <property type="match status" value="1"/>
</dbReference>
<accession>A0A2M6W6Y8</accession>
<keyword evidence="1" id="KW-0479">Metal-binding</keyword>
<evidence type="ECO:0000256" key="3">
    <source>
        <dbReference type="ARBA" id="ARBA00022833"/>
    </source>
</evidence>
<evidence type="ECO:0000256" key="4">
    <source>
        <dbReference type="PROSITE-ProRule" id="PRU00510"/>
    </source>
</evidence>
<evidence type="ECO:0000259" key="5">
    <source>
        <dbReference type="Pfam" id="PF01258"/>
    </source>
</evidence>
<comment type="caution">
    <text evidence="6">The sequence shown here is derived from an EMBL/GenBank/DDBJ whole genome shotgun (WGS) entry which is preliminary data.</text>
</comment>
<protein>
    <recommendedName>
        <fullName evidence="5">Zinc finger DksA/TraR C4-type domain-containing protein</fullName>
    </recommendedName>
</protein>
<evidence type="ECO:0000256" key="2">
    <source>
        <dbReference type="ARBA" id="ARBA00022771"/>
    </source>
</evidence>
<evidence type="ECO:0000256" key="1">
    <source>
        <dbReference type="ARBA" id="ARBA00022723"/>
    </source>
</evidence>
<feature type="zinc finger region" description="dksA C4-type" evidence="4">
    <location>
        <begin position="98"/>
        <end position="122"/>
    </location>
</feature>
<dbReference type="Proteomes" id="UP000231426">
    <property type="component" value="Unassembled WGS sequence"/>
</dbReference>
<keyword evidence="3" id="KW-0862">Zinc</keyword>
<keyword evidence="2" id="KW-0863">Zinc-finger</keyword>
<dbReference type="SUPFAM" id="SSF57716">
    <property type="entry name" value="Glucocorticoid receptor-like (DNA-binding domain)"/>
    <property type="match status" value="1"/>
</dbReference>
<evidence type="ECO:0000313" key="7">
    <source>
        <dbReference type="Proteomes" id="UP000231426"/>
    </source>
</evidence>
<proteinExistence type="predicted"/>
<reference evidence="7" key="1">
    <citation type="submission" date="2017-09" db="EMBL/GenBank/DDBJ databases">
        <title>Depth-based differentiation of microbial function through sediment-hosted aquifers and enrichment of novel symbionts in the deep terrestrial subsurface.</title>
        <authorList>
            <person name="Probst A.J."/>
            <person name="Ladd B."/>
            <person name="Jarett J.K."/>
            <person name="Geller-Mcgrath D.E."/>
            <person name="Sieber C.M.K."/>
            <person name="Emerson J.B."/>
            <person name="Anantharaman K."/>
            <person name="Thomas B.C."/>
            <person name="Malmstrom R."/>
            <person name="Stieglmeier M."/>
            <person name="Klingl A."/>
            <person name="Woyke T."/>
            <person name="Ryan C.M."/>
            <person name="Banfield J.F."/>
        </authorList>
    </citation>
    <scope>NUCLEOTIDE SEQUENCE [LARGE SCALE GENOMIC DNA]</scope>
</reference>
<dbReference type="PANTHER" id="PTHR33823:SF4">
    <property type="entry name" value="GENERAL STRESS PROTEIN 16O"/>
    <property type="match status" value="1"/>
</dbReference>
<dbReference type="InterPro" id="IPR000962">
    <property type="entry name" value="Znf_DskA_TraR"/>
</dbReference>
<evidence type="ECO:0000313" key="6">
    <source>
        <dbReference type="EMBL" id="PIT88546.1"/>
    </source>
</evidence>
<name>A0A2M6W6Y8_9BACT</name>
<dbReference type="PANTHER" id="PTHR33823">
    <property type="entry name" value="RNA POLYMERASE-BINDING TRANSCRIPTION FACTOR DKSA-RELATED"/>
    <property type="match status" value="1"/>
</dbReference>
<dbReference type="EMBL" id="PFBV01000003">
    <property type="protein sequence ID" value="PIT88546.1"/>
    <property type="molecule type" value="Genomic_DNA"/>
</dbReference>
<dbReference type="GO" id="GO:0008270">
    <property type="term" value="F:zinc ion binding"/>
    <property type="evidence" value="ECO:0007669"/>
    <property type="project" value="UniProtKB-KW"/>
</dbReference>
<feature type="domain" description="Zinc finger DksA/TraR C4-type" evidence="5">
    <location>
        <begin position="93"/>
        <end position="126"/>
    </location>
</feature>
<dbReference type="AlphaFoldDB" id="A0A2M6W6Y8"/>